<name>A0A7M2WUL9_9BACT</name>
<dbReference type="RefSeq" id="WP_206292159.1">
    <property type="nucleotide sequence ID" value="NZ_CP063458.1"/>
</dbReference>
<dbReference type="AlphaFoldDB" id="A0A7M2WUL9"/>
<dbReference type="EMBL" id="CP063458">
    <property type="protein sequence ID" value="QOV89139.1"/>
    <property type="molecule type" value="Genomic_DNA"/>
</dbReference>
<protein>
    <submittedName>
        <fullName evidence="3">Uncharacterized protein</fullName>
    </submittedName>
</protein>
<dbReference type="KEGG" id="hbs:IPV69_23450"/>
<dbReference type="Proteomes" id="UP000593765">
    <property type="component" value="Chromosome"/>
</dbReference>
<feature type="transmembrane region" description="Helical" evidence="2">
    <location>
        <begin position="192"/>
        <end position="210"/>
    </location>
</feature>
<organism evidence="3 4">
    <name type="scientific">Humisphaera borealis</name>
    <dbReference type="NCBI Taxonomy" id="2807512"/>
    <lineage>
        <taxon>Bacteria</taxon>
        <taxon>Pseudomonadati</taxon>
        <taxon>Planctomycetota</taxon>
        <taxon>Phycisphaerae</taxon>
        <taxon>Tepidisphaerales</taxon>
        <taxon>Tepidisphaeraceae</taxon>
        <taxon>Humisphaera</taxon>
    </lineage>
</organism>
<keyword evidence="2" id="KW-0812">Transmembrane</keyword>
<feature type="transmembrane region" description="Helical" evidence="2">
    <location>
        <begin position="46"/>
        <end position="66"/>
    </location>
</feature>
<keyword evidence="4" id="KW-1185">Reference proteome</keyword>
<accession>A0A7M2WUL9</accession>
<evidence type="ECO:0000256" key="1">
    <source>
        <dbReference type="SAM" id="MobiDB-lite"/>
    </source>
</evidence>
<sequence>MDLSKLPKLSKTRENTPQAQPTADAPRDPLEYGTRRRYDYEEEGPLGFLDIFLAVGMGLLFMFLGMNYGKHLLGSKEAYPEITGTGYVWKDGHPKAGQPILPDELTPENRKAYDAQILGRQMGMTSEASLFILGAGLAIAGLVGVLGHLAFLHINVRRAGAILGVVVTGLAMGYAIWAVASMLRNGVTPPMTMVAILVAGLSMFMQVAAVRSLMFSPSYVGGPVTTASADTRFSDRPVAARTAGVAPASAVAADRIVHHRFAHQTLRKAVVGDPATVVGVLQGAGGTKYLRDLWEATCHTAGIDPQAAPPTGLEAEMTQVGPYSSAIITMPPAKDRGEAVYVGIVLRSYVRQDGAVIERSPLVLYYALEVDGTADGKALLCEWQAGDHVKFADRVATDFTPFREAMWAKVQKRQEAEDRA</sequence>
<feature type="region of interest" description="Disordered" evidence="1">
    <location>
        <begin position="1"/>
        <end position="31"/>
    </location>
</feature>
<feature type="transmembrane region" description="Helical" evidence="2">
    <location>
        <begin position="159"/>
        <end position="180"/>
    </location>
</feature>
<proteinExistence type="predicted"/>
<evidence type="ECO:0000313" key="4">
    <source>
        <dbReference type="Proteomes" id="UP000593765"/>
    </source>
</evidence>
<evidence type="ECO:0000256" key="2">
    <source>
        <dbReference type="SAM" id="Phobius"/>
    </source>
</evidence>
<feature type="transmembrane region" description="Helical" evidence="2">
    <location>
        <begin position="128"/>
        <end position="152"/>
    </location>
</feature>
<gene>
    <name evidence="3" type="ORF">IPV69_23450</name>
</gene>
<keyword evidence="2" id="KW-1133">Transmembrane helix</keyword>
<evidence type="ECO:0000313" key="3">
    <source>
        <dbReference type="EMBL" id="QOV89139.1"/>
    </source>
</evidence>
<keyword evidence="2" id="KW-0472">Membrane</keyword>
<reference evidence="3 4" key="1">
    <citation type="submission" date="2020-10" db="EMBL/GenBank/DDBJ databases">
        <title>Wide distribution of Phycisphaera-like planctomycetes from WD2101 soil group in peatlands and genome analysis of the first cultivated representative.</title>
        <authorList>
            <person name="Dedysh S.N."/>
            <person name="Beletsky A.V."/>
            <person name="Ivanova A."/>
            <person name="Kulichevskaya I.S."/>
            <person name="Suzina N.E."/>
            <person name="Philippov D.A."/>
            <person name="Rakitin A.L."/>
            <person name="Mardanov A.V."/>
            <person name="Ravin N.V."/>
        </authorList>
    </citation>
    <scope>NUCLEOTIDE SEQUENCE [LARGE SCALE GENOMIC DNA]</scope>
    <source>
        <strain evidence="3 4">M1803</strain>
    </source>
</reference>